<name>A0A2N7TJN8_9GAMM</name>
<reference evidence="2 3" key="1">
    <citation type="submission" date="2018-01" db="EMBL/GenBank/DDBJ databases">
        <title>Halomonas endophytica sp. nov., isolated from storage liquid in the stems of Populus euphratica.</title>
        <authorList>
            <person name="Chen C."/>
        </authorList>
    </citation>
    <scope>NUCLEOTIDE SEQUENCE [LARGE SCALE GENOMIC DNA]</scope>
    <source>
        <strain evidence="2 3">DSM 26881</strain>
    </source>
</reference>
<keyword evidence="3" id="KW-1185">Reference proteome</keyword>
<evidence type="ECO:0000313" key="3">
    <source>
        <dbReference type="Proteomes" id="UP000235346"/>
    </source>
</evidence>
<dbReference type="Proteomes" id="UP000235346">
    <property type="component" value="Unassembled WGS sequence"/>
</dbReference>
<dbReference type="AlphaFoldDB" id="A0A2N7TJN8"/>
<sequence>MTVQASRRGSPLLRWAWFGLLALLVGCAAFAPELERERHRQAGLAIQAVYEAALPELPPGKQRHYAQRLYRITGDDRYLELNREYGRRLLQQLDEEIAGLAEPGHAAARSREIVEGYPQRTAKRRARREMLADWGEIAFARQLLFRLVQADYHGLLPEIENLARARDYLAGVDWRAFFVDPEVMRIYAAQVANQVVFLHQLGIVDLRREVVDAFRHQYPAGSAEWLDEEEYFNRLYGMTHFVIAASRYYQQRVDAEEFAWVLEAFEREIEDILARATEDIQAEVALSFLLAGREDHPVVGRVRDALAAAVDPAAGMIPSPSGGTDLARGEHRNVLAIMVLRWPGRLYPGPDLSPAGS</sequence>
<gene>
    <name evidence="2" type="ORF">C1H66_15330</name>
</gene>
<dbReference type="Pfam" id="PF12060">
    <property type="entry name" value="DUF3541"/>
    <property type="match status" value="1"/>
</dbReference>
<feature type="transmembrane region" description="Helical" evidence="1">
    <location>
        <begin position="12"/>
        <end position="31"/>
    </location>
</feature>
<organism evidence="2 3">
    <name type="scientific">Halomonas heilongjiangensis</name>
    <dbReference type="NCBI Taxonomy" id="1387883"/>
    <lineage>
        <taxon>Bacteria</taxon>
        <taxon>Pseudomonadati</taxon>
        <taxon>Pseudomonadota</taxon>
        <taxon>Gammaproteobacteria</taxon>
        <taxon>Oceanospirillales</taxon>
        <taxon>Halomonadaceae</taxon>
        <taxon>Halomonas</taxon>
    </lineage>
</organism>
<keyword evidence="1" id="KW-0472">Membrane</keyword>
<dbReference type="OrthoDB" id="6080009at2"/>
<accession>A0A2N7TJN8</accession>
<dbReference type="PROSITE" id="PS51257">
    <property type="entry name" value="PROKAR_LIPOPROTEIN"/>
    <property type="match status" value="1"/>
</dbReference>
<keyword evidence="1" id="KW-1133">Transmembrane helix</keyword>
<evidence type="ECO:0000313" key="2">
    <source>
        <dbReference type="EMBL" id="PMR68415.1"/>
    </source>
</evidence>
<protein>
    <submittedName>
        <fullName evidence="2">DUF3541 domain-containing protein</fullName>
    </submittedName>
</protein>
<dbReference type="EMBL" id="PNRE01000067">
    <property type="protein sequence ID" value="PMR68415.1"/>
    <property type="molecule type" value="Genomic_DNA"/>
</dbReference>
<dbReference type="InterPro" id="IPR021928">
    <property type="entry name" value="DUF3541"/>
</dbReference>
<evidence type="ECO:0000256" key="1">
    <source>
        <dbReference type="SAM" id="Phobius"/>
    </source>
</evidence>
<dbReference type="RefSeq" id="WP_102628752.1">
    <property type="nucleotide sequence ID" value="NZ_PDOH01000055.1"/>
</dbReference>
<proteinExistence type="predicted"/>
<keyword evidence="1" id="KW-0812">Transmembrane</keyword>
<comment type="caution">
    <text evidence="2">The sequence shown here is derived from an EMBL/GenBank/DDBJ whole genome shotgun (WGS) entry which is preliminary data.</text>
</comment>